<evidence type="ECO:0000313" key="2">
    <source>
        <dbReference type="Proteomes" id="UP000828048"/>
    </source>
</evidence>
<proteinExistence type="predicted"/>
<dbReference type="EMBL" id="CM037159">
    <property type="protein sequence ID" value="KAH7866961.1"/>
    <property type="molecule type" value="Genomic_DNA"/>
</dbReference>
<reference evidence="1 2" key="1">
    <citation type="journal article" date="2021" name="Hortic Res">
        <title>High-quality reference genome and annotation aids understanding of berry development for evergreen blueberry (Vaccinium darrowii).</title>
        <authorList>
            <person name="Yu J."/>
            <person name="Hulse-Kemp A.M."/>
            <person name="Babiker E."/>
            <person name="Staton M."/>
        </authorList>
    </citation>
    <scope>NUCLEOTIDE SEQUENCE [LARGE SCALE GENOMIC DNA]</scope>
    <source>
        <strain evidence="2">cv. NJ 8807/NJ 8810</strain>
        <tissue evidence="1">Young leaf</tissue>
    </source>
</reference>
<comment type="caution">
    <text evidence="1">The sequence shown here is derived from an EMBL/GenBank/DDBJ whole genome shotgun (WGS) entry which is preliminary data.</text>
</comment>
<dbReference type="Proteomes" id="UP000828048">
    <property type="component" value="Chromosome 9"/>
</dbReference>
<gene>
    <name evidence="1" type="ORF">Vadar_027194</name>
</gene>
<protein>
    <submittedName>
        <fullName evidence="1">Uncharacterized protein</fullName>
    </submittedName>
</protein>
<sequence length="902" mass="100020">MLLGCLSLATQIHGQEPQDKSDFQSLIDAITLLLNFEGFISIDCGMPEGYTARETYYSSDADFVTEGYTAGETYYSSDADFVNTGINSNISAEYKTGTLDPRLVSLRSFPQGNRTCYTLRPAQGKNNTYLIRASFLYGNYDGQKNPPKFDLYIGVNLWEKVAMSRMNITVTTEIMYESSTDYIHVCLLNTGAGTPFISALELKHLNGSIYKSESGCMAPIVRNYMGLPEVGVAVTDELGRSWSYYNMTISANIASTFPINSQSSNDYYLPLDIMKKGVKAVDYVGYNGSLIYVRDQGGVASNFYAYLHFCDVEQTQNDELREFNISLNYSPWLESIEPVYLKTTTVHKKILGAGSGAILLTFERTNRSTLPPILNALELYVEKELPQSPTVPEDVDAMVNISLTYGVKKNWQGDPCVPMDFSWDRVNCSYDGNNSPQVIGLNLSSSDLNGEIPPALSALKSLRYLDLSYNSLTGPVPEFLAQLPDLVILNLTNNDLTGSVPKALSEKSSLSLSLDGNPNLCQSDTCEQTKKKKKNLNTVIIVASVVLSVVLLSAIAILWSLKRRRHTVGRTLKSKNRRFTYSEVVTITNNFQKVIGKGGFGTVYLGYLEDGTEVAVKMLSRSSSQGSEQFWTEAELLTTVHHRNLASLIGYCDEGSNTALIYEYMANGNLQECLLDKNRAVLTREQRLQIAIDAAQALEYLHNGCKPPIIHRDIKTANILLTEKLQAKVADFGLSRIFPDEDGSHVSTAVVGTFGYLDPEYYITSRLTEKSDVYSFGVVLLELITGQPAIIKSEENTHIVQWVMPRIERGEISSIADPRLQGDFDSNSVWKMLETAIACVPSSPIQRLTMNQVLGELNECLEIYLASRGPLEIDEVNKSSSRIDYLCDPLDLESSMSGPQAR</sequence>
<keyword evidence="2" id="KW-1185">Reference proteome</keyword>
<accession>A0ACB7ZMT7</accession>
<organism evidence="1 2">
    <name type="scientific">Vaccinium darrowii</name>
    <dbReference type="NCBI Taxonomy" id="229202"/>
    <lineage>
        <taxon>Eukaryota</taxon>
        <taxon>Viridiplantae</taxon>
        <taxon>Streptophyta</taxon>
        <taxon>Embryophyta</taxon>
        <taxon>Tracheophyta</taxon>
        <taxon>Spermatophyta</taxon>
        <taxon>Magnoliopsida</taxon>
        <taxon>eudicotyledons</taxon>
        <taxon>Gunneridae</taxon>
        <taxon>Pentapetalae</taxon>
        <taxon>asterids</taxon>
        <taxon>Ericales</taxon>
        <taxon>Ericaceae</taxon>
        <taxon>Vaccinioideae</taxon>
        <taxon>Vaccinieae</taxon>
        <taxon>Vaccinium</taxon>
    </lineage>
</organism>
<evidence type="ECO:0000313" key="1">
    <source>
        <dbReference type="EMBL" id="KAH7866961.1"/>
    </source>
</evidence>
<name>A0ACB7ZMT7_9ERIC</name>